<keyword evidence="5 9" id="KW-0808">Transferase</keyword>
<protein>
    <recommendedName>
        <fullName evidence="3 9">Geranylgeranyl transferase type-2 subunit alpha</fullName>
        <ecNumber evidence="2 9">2.5.1.60</ecNumber>
    </recommendedName>
    <alternativeName>
        <fullName evidence="7 9">Geranylgeranyl transferase type II subunit alpha</fullName>
    </alternativeName>
</protein>
<dbReference type="EMBL" id="GILB01009614">
    <property type="protein sequence ID" value="NUU89947.1"/>
    <property type="molecule type" value="Transcribed_RNA"/>
</dbReference>
<evidence type="ECO:0000256" key="2">
    <source>
        <dbReference type="ARBA" id="ARBA00012656"/>
    </source>
</evidence>
<dbReference type="GO" id="GO:0005968">
    <property type="term" value="C:Rab-protein geranylgeranyltransferase complex"/>
    <property type="evidence" value="ECO:0007669"/>
    <property type="project" value="TreeGrafter"/>
</dbReference>
<proteinExistence type="inferred from homology"/>
<evidence type="ECO:0000256" key="7">
    <source>
        <dbReference type="ARBA" id="ARBA00031267"/>
    </source>
</evidence>
<dbReference type="Gene3D" id="3.80.10.10">
    <property type="entry name" value="Ribonuclease Inhibitor"/>
    <property type="match status" value="1"/>
</dbReference>
<evidence type="ECO:0000256" key="1">
    <source>
        <dbReference type="ARBA" id="ARBA00006734"/>
    </source>
</evidence>
<dbReference type="PANTHER" id="PTHR11129:SF2">
    <property type="entry name" value="GERANYLGERANYL TRANSFERASE TYPE-2 SUBUNIT ALPHA"/>
    <property type="match status" value="1"/>
</dbReference>
<dbReference type="InterPro" id="IPR001611">
    <property type="entry name" value="Leu-rich_rpt"/>
</dbReference>
<evidence type="ECO:0000256" key="5">
    <source>
        <dbReference type="ARBA" id="ARBA00022679"/>
    </source>
</evidence>
<dbReference type="FunFam" id="1.25.40.120:FF:000035">
    <property type="entry name" value="Geranylgeranyl transferase type-2 subunit alpha"/>
    <property type="match status" value="1"/>
</dbReference>
<dbReference type="SUPFAM" id="SSF48439">
    <property type="entry name" value="Protein prenylyltransferase"/>
    <property type="match status" value="1"/>
</dbReference>
<evidence type="ECO:0000256" key="9">
    <source>
        <dbReference type="RuleBase" id="RU367120"/>
    </source>
</evidence>
<dbReference type="PRINTS" id="PR00019">
    <property type="entry name" value="LEURICHRPT"/>
</dbReference>
<dbReference type="SUPFAM" id="SSF52058">
    <property type="entry name" value="L domain-like"/>
    <property type="match status" value="1"/>
</dbReference>
<comment type="similarity">
    <text evidence="1 9">Belongs to the protein prenyltransferase subunit alpha family.</text>
</comment>
<evidence type="ECO:0000256" key="6">
    <source>
        <dbReference type="ARBA" id="ARBA00022737"/>
    </source>
</evidence>
<comment type="function">
    <text evidence="9">Catalyzes the transfer of a geranyl-geranyl moiety from geranyl-geranyl pyrophosphate to cysteines occuring in specific C-terminal amino acid sequences.</text>
</comment>
<dbReference type="InterPro" id="IPR032675">
    <property type="entry name" value="LRR_dom_sf"/>
</dbReference>
<dbReference type="InterPro" id="IPR002088">
    <property type="entry name" value="Prenyl_trans_a"/>
</dbReference>
<dbReference type="GO" id="GO:0097354">
    <property type="term" value="P:prenylation"/>
    <property type="evidence" value="ECO:0007669"/>
    <property type="project" value="UniProtKB-UniRule"/>
</dbReference>
<name>A0A6M2EWZ8_9ROSI</name>
<evidence type="ECO:0000256" key="4">
    <source>
        <dbReference type="ARBA" id="ARBA00022602"/>
    </source>
</evidence>
<dbReference type="AlphaFoldDB" id="A0A6M2EWZ8"/>
<comment type="catalytic activity">
    <reaction evidence="8 9">
        <text>geranylgeranyl diphosphate + L-cysteinyl-[protein] = S-geranylgeranyl-L-cysteinyl-[protein] + diphosphate</text>
        <dbReference type="Rhea" id="RHEA:21240"/>
        <dbReference type="Rhea" id="RHEA-COMP:10131"/>
        <dbReference type="Rhea" id="RHEA-COMP:11537"/>
        <dbReference type="ChEBI" id="CHEBI:29950"/>
        <dbReference type="ChEBI" id="CHEBI:33019"/>
        <dbReference type="ChEBI" id="CHEBI:57533"/>
        <dbReference type="ChEBI" id="CHEBI:86021"/>
        <dbReference type="EC" id="2.5.1.60"/>
    </reaction>
</comment>
<dbReference type="Gene3D" id="1.25.40.120">
    <property type="entry name" value="Protein prenylyltransferase"/>
    <property type="match status" value="1"/>
</dbReference>
<accession>A0A6M2EWZ8</accession>
<dbReference type="PANTHER" id="PTHR11129">
    <property type="entry name" value="PROTEIN FARNESYLTRANSFERASE ALPHA SUBUNIT/RAB GERANYLGERANYL TRANSFERASE ALPHA SUBUNIT"/>
    <property type="match status" value="1"/>
</dbReference>
<dbReference type="EC" id="2.5.1.60" evidence="2 9"/>
<dbReference type="Pfam" id="PF13516">
    <property type="entry name" value="LRR_6"/>
    <property type="match status" value="1"/>
</dbReference>
<dbReference type="PROSITE" id="PS51450">
    <property type="entry name" value="LRR"/>
    <property type="match status" value="2"/>
</dbReference>
<evidence type="ECO:0000256" key="3">
    <source>
        <dbReference type="ARBA" id="ARBA00014772"/>
    </source>
</evidence>
<dbReference type="Pfam" id="PF01239">
    <property type="entry name" value="PPTA"/>
    <property type="match status" value="5"/>
</dbReference>
<dbReference type="PROSITE" id="PS51147">
    <property type="entry name" value="PFTA"/>
    <property type="match status" value="5"/>
</dbReference>
<evidence type="ECO:0000313" key="10">
    <source>
        <dbReference type="EMBL" id="NUU89947.1"/>
    </source>
</evidence>
<reference evidence="10" key="1">
    <citation type="submission" date="2020-03" db="EMBL/GenBank/DDBJ databases">
        <authorList>
            <person name="Zhang R."/>
        </authorList>
    </citation>
    <scope>NUCLEOTIDE SEQUENCE</scope>
</reference>
<organism evidence="10">
    <name type="scientific">Populus davidiana</name>
    <dbReference type="NCBI Taxonomy" id="266767"/>
    <lineage>
        <taxon>Eukaryota</taxon>
        <taxon>Viridiplantae</taxon>
        <taxon>Streptophyta</taxon>
        <taxon>Embryophyta</taxon>
        <taxon>Tracheophyta</taxon>
        <taxon>Spermatophyta</taxon>
        <taxon>Magnoliopsida</taxon>
        <taxon>eudicotyledons</taxon>
        <taxon>Gunneridae</taxon>
        <taxon>Pentapetalae</taxon>
        <taxon>rosids</taxon>
        <taxon>fabids</taxon>
        <taxon>Malpighiales</taxon>
        <taxon>Salicaceae</taxon>
        <taxon>Saliceae</taxon>
        <taxon>Populus</taxon>
    </lineage>
</organism>
<keyword evidence="6" id="KW-0677">Repeat</keyword>
<dbReference type="GO" id="GO:0004663">
    <property type="term" value="F:Rab geranylgeranyltransferase activity"/>
    <property type="evidence" value="ECO:0007669"/>
    <property type="project" value="UniProtKB-UniRule"/>
</dbReference>
<keyword evidence="4 9" id="KW-0637">Prenyltransferase</keyword>
<dbReference type="FunFam" id="3.80.10.10:FF:000756">
    <property type="entry name" value="Rab geranylgeranyl transferase like protein"/>
    <property type="match status" value="1"/>
</dbReference>
<sequence>MHGRPRKAPKPEDLAASAAKAEKLRILQSQFLLNHHQKIYTKEALELSSKLLEINPECYTAWNYRKLAVQHSHLESNLDPDSVNSIFDQELRVVENALRQNFKSYGAWHHRKWVLNKGHSSTENELRLLDKLQNVDPRNFHAWNYHRFVAALLNRSDEDELNHTQDFIDKNFSNYSAWHNRSVLVSNLMKKKVQAFSEKDEVLIREYQLVREAVFTDEDDQSGWFYHRWLLDQTVKAESPLLASSWPAHGSEITLSGDRYLDLGSSSPLNSYQFDSGSLPLILYFNQAVEGVNASTVTVSSGFNVNKDVIWKPILSNNSKTTQVWVGQLKFPEVELGSLGAYTMEVTLGHSQGIISSSGFHYSHPSHFSFTVHVQPAKTEPVEGLGSEKISWRDENFHIYEPDSLESYSVLPLDQLRTENEREPTDSSWQAKILDEEISNFRELLDCKIGKLTLARLLTARDALMSSDKPVHSEEVLRLYSELMKLDPPHSRFYKDEHSLVLLEKVISGRESLLSYCFRYRNLTSSSSSNPICLRLNGLSLSRLGSFEKLLWVQMLDLSHNELQSIEGLEAMQLLSHLNLSKNKFGSFTSLEPLRHLKSMKVLDLSYNEIGSHSIDTTRYLCSSPLCHSVGSEWDGSETVTDGVSLVSYWEAFFILRGLKLTQIDIAGNAIADEKFTAFLAKVLPALKWLDGVQLNGF</sequence>
<evidence type="ECO:0000256" key="8">
    <source>
        <dbReference type="ARBA" id="ARBA00047658"/>
    </source>
</evidence>